<evidence type="ECO:0000313" key="2">
    <source>
        <dbReference type="EMBL" id="QGA66240.1"/>
    </source>
</evidence>
<gene>
    <name evidence="2" type="ORF">GFB47_12410</name>
</gene>
<dbReference type="EMBL" id="CP045700">
    <property type="protein sequence ID" value="QGA66240.1"/>
    <property type="molecule type" value="Genomic_DNA"/>
</dbReference>
<organism evidence="2 3">
    <name type="scientific">Vibrio algicola</name>
    <dbReference type="NCBI Taxonomy" id="2662262"/>
    <lineage>
        <taxon>Bacteria</taxon>
        <taxon>Pseudomonadati</taxon>
        <taxon>Pseudomonadota</taxon>
        <taxon>Gammaproteobacteria</taxon>
        <taxon>Vibrionales</taxon>
        <taxon>Vibrionaceae</taxon>
        <taxon>Vibrio</taxon>
    </lineage>
</organism>
<protein>
    <recommendedName>
        <fullName evidence="4">Lipoprotein</fullName>
    </recommendedName>
</protein>
<feature type="signal peptide" evidence="1">
    <location>
        <begin position="1"/>
        <end position="22"/>
    </location>
</feature>
<reference evidence="2 3" key="1">
    <citation type="submission" date="2019-10" db="EMBL/GenBank/DDBJ databases">
        <title>Vibrio sp. nov., isolated from Coralline algae surface.</title>
        <authorList>
            <person name="Geng Y."/>
            <person name="Zhang X."/>
        </authorList>
    </citation>
    <scope>NUCLEOTIDE SEQUENCE [LARGE SCALE GENOMIC DNA]</scope>
    <source>
        <strain evidence="2 3">SM1977</strain>
    </source>
</reference>
<name>A0A5Q0THE8_9VIBR</name>
<dbReference type="Proteomes" id="UP000348942">
    <property type="component" value="Chromosome 2"/>
</dbReference>
<dbReference type="AlphaFoldDB" id="A0A5Q0THE8"/>
<dbReference type="RefSeq" id="WP_153448374.1">
    <property type="nucleotide sequence ID" value="NZ_CP045700.1"/>
</dbReference>
<proteinExistence type="predicted"/>
<evidence type="ECO:0000313" key="3">
    <source>
        <dbReference type="Proteomes" id="UP000348942"/>
    </source>
</evidence>
<evidence type="ECO:0008006" key="4">
    <source>
        <dbReference type="Google" id="ProtNLM"/>
    </source>
</evidence>
<feature type="chain" id="PRO_5024380156" description="Lipoprotein" evidence="1">
    <location>
        <begin position="23"/>
        <end position="48"/>
    </location>
</feature>
<evidence type="ECO:0000256" key="1">
    <source>
        <dbReference type="SAM" id="SignalP"/>
    </source>
</evidence>
<accession>A0A5Q0THE8</accession>
<sequence>MNKLYKVTLIALMGLVLSACNAEDTEDAIHDLKKASSEINIAEMLLLY</sequence>
<keyword evidence="3" id="KW-1185">Reference proteome</keyword>
<keyword evidence="1" id="KW-0732">Signal</keyword>
<dbReference type="PROSITE" id="PS51257">
    <property type="entry name" value="PROKAR_LIPOPROTEIN"/>
    <property type="match status" value="1"/>
</dbReference>